<dbReference type="InterPro" id="IPR056402">
    <property type="entry name" value="DA_N"/>
</dbReference>
<sequence>MSKPPSYPATNKQMSSFLLRSAIALLVYFGGNAQAHKYNIPTNIQPGTATADLVYSSSLGLDAPKISSVTNTSWDWWYFDVVSTNPEDRSSFTVIFYTASSSALPSSSYSPSDAATWVQIIGSYPNGTLFGDTATVYTNGATVSIGQDFTEGVWADSGFSWTGTASEYLISIDSPALGVKGTMSLNAIAPSHLPCGEVTNDGTMLLGGQVGWVNIIPDAVAVVDLVVGGEPFKFSGSGYHDKNWAGVPFTTDVQSWYWGHARFGPYSIVWFDMLDLSGIEHVSAYVARDDKIELASCVPNAVKVRPVPDVYPPTLSTPDPTGWQISIESAPKMNVTIGSLVRLVAAIPTYGRFSGNVTAVVEGGDVYHGMSLMEQFKLTE</sequence>
<keyword evidence="5" id="KW-1185">Reference proteome</keyword>
<proteinExistence type="predicted"/>
<dbReference type="Pfam" id="PF24137">
    <property type="entry name" value="DA_N"/>
    <property type="match status" value="1"/>
</dbReference>
<feature type="domain" description="AsqO/PenF-like C-terminal" evidence="3">
    <location>
        <begin position="251"/>
        <end position="377"/>
    </location>
</feature>
<dbReference type="Pfam" id="PF25581">
    <property type="entry name" value="AsqO_C"/>
    <property type="match status" value="1"/>
</dbReference>
<dbReference type="EMBL" id="DF848626">
    <property type="protein sequence ID" value="GAT54425.1"/>
    <property type="molecule type" value="Genomic_DNA"/>
</dbReference>
<dbReference type="SUPFAM" id="SSF159245">
    <property type="entry name" value="AttH-like"/>
    <property type="match status" value="1"/>
</dbReference>
<dbReference type="InterPro" id="IPR057722">
    <property type="entry name" value="AsqO/PenF-like_C"/>
</dbReference>
<reference evidence="4" key="1">
    <citation type="submission" date="2014-09" db="EMBL/GenBank/DDBJ databases">
        <title>Genome sequence of the luminous mushroom Mycena chlorophos for searching fungal bioluminescence genes.</title>
        <authorList>
            <person name="Tanaka Y."/>
            <person name="Kasuga D."/>
            <person name="Oba Y."/>
            <person name="Hase S."/>
            <person name="Sato K."/>
            <person name="Oba Y."/>
            <person name="Sakakibara Y."/>
        </authorList>
    </citation>
    <scope>NUCLEOTIDE SEQUENCE</scope>
</reference>
<gene>
    <name evidence="4" type="ORF">MCHLO_11281</name>
</gene>
<evidence type="ECO:0008006" key="6">
    <source>
        <dbReference type="Google" id="ProtNLM"/>
    </source>
</evidence>
<keyword evidence="1" id="KW-0732">Signal</keyword>
<name>A0ABQ0LTI2_MYCCL</name>
<feature type="domain" description="Diels-Alderase N-terminal" evidence="2">
    <location>
        <begin position="37"/>
        <end position="244"/>
    </location>
</feature>
<organism evidence="4 5">
    <name type="scientific">Mycena chlorophos</name>
    <name type="common">Agaric fungus</name>
    <name type="synonym">Agaricus chlorophos</name>
    <dbReference type="NCBI Taxonomy" id="658473"/>
    <lineage>
        <taxon>Eukaryota</taxon>
        <taxon>Fungi</taxon>
        <taxon>Dikarya</taxon>
        <taxon>Basidiomycota</taxon>
        <taxon>Agaricomycotina</taxon>
        <taxon>Agaricomycetes</taxon>
        <taxon>Agaricomycetidae</taxon>
        <taxon>Agaricales</taxon>
        <taxon>Marasmiineae</taxon>
        <taxon>Mycenaceae</taxon>
        <taxon>Mycena</taxon>
    </lineage>
</organism>
<evidence type="ECO:0000313" key="4">
    <source>
        <dbReference type="EMBL" id="GAT54425.1"/>
    </source>
</evidence>
<evidence type="ECO:0000259" key="2">
    <source>
        <dbReference type="Pfam" id="PF24137"/>
    </source>
</evidence>
<feature type="signal peptide" evidence="1">
    <location>
        <begin position="1"/>
        <end position="35"/>
    </location>
</feature>
<evidence type="ECO:0000259" key="3">
    <source>
        <dbReference type="Pfam" id="PF25581"/>
    </source>
</evidence>
<evidence type="ECO:0000313" key="5">
    <source>
        <dbReference type="Proteomes" id="UP000815677"/>
    </source>
</evidence>
<protein>
    <recommendedName>
        <fullName evidence="6">AttH domain-containing protein</fullName>
    </recommendedName>
</protein>
<feature type="chain" id="PRO_5045117967" description="AttH domain-containing protein" evidence="1">
    <location>
        <begin position="36"/>
        <end position="380"/>
    </location>
</feature>
<evidence type="ECO:0000256" key="1">
    <source>
        <dbReference type="SAM" id="SignalP"/>
    </source>
</evidence>
<accession>A0ABQ0LTI2</accession>
<dbReference type="Proteomes" id="UP000815677">
    <property type="component" value="Unassembled WGS sequence"/>
</dbReference>